<evidence type="ECO:0000256" key="1">
    <source>
        <dbReference type="SAM" id="MobiDB-lite"/>
    </source>
</evidence>
<comment type="caution">
    <text evidence="2">The sequence shown here is derived from an EMBL/GenBank/DDBJ whole genome shotgun (WGS) entry which is preliminary data.</text>
</comment>
<accession>A0AAD8JYW7</accession>
<name>A0AAD8JYW7_TARER</name>
<feature type="region of interest" description="Disordered" evidence="1">
    <location>
        <begin position="53"/>
        <end position="74"/>
    </location>
</feature>
<protein>
    <submittedName>
        <fullName evidence="2">Uncharacterized protein</fullName>
    </submittedName>
</protein>
<feature type="compositionally biased region" description="Basic residues" evidence="1">
    <location>
        <begin position="64"/>
        <end position="74"/>
    </location>
</feature>
<dbReference type="EMBL" id="JAUHHV010000010">
    <property type="protein sequence ID" value="KAK1410080.1"/>
    <property type="molecule type" value="Genomic_DNA"/>
</dbReference>
<organism evidence="2 3">
    <name type="scientific">Tagetes erecta</name>
    <name type="common">African marigold</name>
    <dbReference type="NCBI Taxonomy" id="13708"/>
    <lineage>
        <taxon>Eukaryota</taxon>
        <taxon>Viridiplantae</taxon>
        <taxon>Streptophyta</taxon>
        <taxon>Embryophyta</taxon>
        <taxon>Tracheophyta</taxon>
        <taxon>Spermatophyta</taxon>
        <taxon>Magnoliopsida</taxon>
        <taxon>eudicotyledons</taxon>
        <taxon>Gunneridae</taxon>
        <taxon>Pentapetalae</taxon>
        <taxon>asterids</taxon>
        <taxon>campanulids</taxon>
        <taxon>Asterales</taxon>
        <taxon>Asteraceae</taxon>
        <taxon>Asteroideae</taxon>
        <taxon>Heliantheae alliance</taxon>
        <taxon>Tageteae</taxon>
        <taxon>Tagetes</taxon>
    </lineage>
</organism>
<gene>
    <name evidence="2" type="ORF">QVD17_36613</name>
</gene>
<evidence type="ECO:0000313" key="3">
    <source>
        <dbReference type="Proteomes" id="UP001229421"/>
    </source>
</evidence>
<evidence type="ECO:0000313" key="2">
    <source>
        <dbReference type="EMBL" id="KAK1410080.1"/>
    </source>
</evidence>
<reference evidence="2" key="1">
    <citation type="journal article" date="2023" name="bioRxiv">
        <title>Improved chromosome-level genome assembly for marigold (Tagetes erecta).</title>
        <authorList>
            <person name="Jiang F."/>
            <person name="Yuan L."/>
            <person name="Wang S."/>
            <person name="Wang H."/>
            <person name="Xu D."/>
            <person name="Wang A."/>
            <person name="Fan W."/>
        </authorList>
    </citation>
    <scope>NUCLEOTIDE SEQUENCE</scope>
    <source>
        <strain evidence="2">WSJ</strain>
        <tissue evidence="2">Leaf</tissue>
    </source>
</reference>
<dbReference type="Proteomes" id="UP001229421">
    <property type="component" value="Unassembled WGS sequence"/>
</dbReference>
<dbReference type="AlphaFoldDB" id="A0AAD8JYW7"/>
<keyword evidence="3" id="KW-1185">Reference proteome</keyword>
<sequence>MSYMSVTTEHDKDRICYMNSMRNEQEPLNVHKSCYQVNQMSTTTKPLLVKPEWTHRAPLTPTKTYHHPTLKNAS</sequence>
<proteinExistence type="predicted"/>